<gene>
    <name evidence="2" type="ORF">METZ01_LOCUS111859</name>
</gene>
<dbReference type="EMBL" id="UINC01013698">
    <property type="protein sequence ID" value="SVA59005.1"/>
    <property type="molecule type" value="Genomic_DNA"/>
</dbReference>
<organism evidence="2">
    <name type="scientific">marine metagenome</name>
    <dbReference type="NCBI Taxonomy" id="408172"/>
    <lineage>
        <taxon>unclassified sequences</taxon>
        <taxon>metagenomes</taxon>
        <taxon>ecological metagenomes</taxon>
    </lineage>
</organism>
<evidence type="ECO:0000256" key="1">
    <source>
        <dbReference type="SAM" id="MobiDB-lite"/>
    </source>
</evidence>
<dbReference type="InterPro" id="IPR027417">
    <property type="entry name" value="P-loop_NTPase"/>
</dbReference>
<accession>A0A381X2Q6</accession>
<sequence length="557" mass="62354">EESMGGVEEEVGVSIEGKPLEKDPGEARAGLAERWIEDYLPHAAMRRFLVDGERLSHLDPKRIDREIVRGIDDATGIGLLHRLKRHLNSVKRNTLRTLAPEDQAEGINQLLELRQSLLQDRDVSNSKLTECMAQMEADSKRIVEIQEEIENLTKAGGSESAQLRMDYAIKQSELTGSRRELHEHLMISLPFVVAGLPSDLQDWDIEGAIEEKRSDKRKEEQMDFLGSVIDDSGVGERTSKKLIKSGRTISERSEPRGTGFLSCLPLDALEALVRRHAELGMADAPEQITDCVEESVERLELFEESERALSRATAGSGISEKAGDLKELAKGLGILQAETARLRGEVAQQNQSRIDVERKIDEIRQREDSDSLLNRRLSRIEELERLTDLVTSSVRMSFAGPLESAFKEGFELLSRKSGRLEDVSIDTADYRPLLSMRGFEGNWLDRDLSATERQHVGLSLVYALRRASTEWSLPLPVIIDTPTSRMDSEHKSWSVTRFYPQLSNQVVVFATSDDLSGGLFDELRESDVLGAQLLVQEVSENSVEVVNSDLSSFFGGR</sequence>
<dbReference type="Gene3D" id="3.40.50.300">
    <property type="entry name" value="P-loop containing nucleotide triphosphate hydrolases"/>
    <property type="match status" value="1"/>
</dbReference>
<feature type="region of interest" description="Disordered" evidence="1">
    <location>
        <begin position="1"/>
        <end position="25"/>
    </location>
</feature>
<reference evidence="2" key="1">
    <citation type="submission" date="2018-05" db="EMBL/GenBank/DDBJ databases">
        <authorList>
            <person name="Lanie J.A."/>
            <person name="Ng W.-L."/>
            <person name="Kazmierczak K.M."/>
            <person name="Andrzejewski T.M."/>
            <person name="Davidsen T.M."/>
            <person name="Wayne K.J."/>
            <person name="Tettelin H."/>
            <person name="Glass J.I."/>
            <person name="Rusch D."/>
            <person name="Podicherti R."/>
            <person name="Tsui H.-C.T."/>
            <person name="Winkler M.E."/>
        </authorList>
    </citation>
    <scope>NUCLEOTIDE SEQUENCE</scope>
</reference>
<protein>
    <recommendedName>
        <fullName evidence="3">DNA sulfur modification protein DndD</fullName>
    </recommendedName>
</protein>
<name>A0A381X2Q6_9ZZZZ</name>
<proteinExistence type="predicted"/>
<feature type="compositionally biased region" description="Acidic residues" evidence="1">
    <location>
        <begin position="1"/>
        <end position="11"/>
    </location>
</feature>
<dbReference type="SUPFAM" id="SSF52540">
    <property type="entry name" value="P-loop containing nucleoside triphosphate hydrolases"/>
    <property type="match status" value="1"/>
</dbReference>
<feature type="non-terminal residue" evidence="2">
    <location>
        <position position="1"/>
    </location>
</feature>
<evidence type="ECO:0000313" key="2">
    <source>
        <dbReference type="EMBL" id="SVA59005.1"/>
    </source>
</evidence>
<evidence type="ECO:0008006" key="3">
    <source>
        <dbReference type="Google" id="ProtNLM"/>
    </source>
</evidence>
<dbReference type="AlphaFoldDB" id="A0A381X2Q6"/>